<feature type="transmembrane region" description="Helical" evidence="1">
    <location>
        <begin position="465"/>
        <end position="487"/>
    </location>
</feature>
<dbReference type="Gene3D" id="3.30.70.1440">
    <property type="entry name" value="Multidrug efflux transporter AcrB pore domain"/>
    <property type="match status" value="1"/>
</dbReference>
<feature type="transmembrane region" description="Helical" evidence="1">
    <location>
        <begin position="877"/>
        <end position="897"/>
    </location>
</feature>
<reference evidence="2" key="1">
    <citation type="submission" date="2020-11" db="EMBL/GenBank/DDBJ databases">
        <title>Genome of Flavobacterium soyangense.</title>
        <authorList>
            <person name="Liu Q."/>
            <person name="Xin Y.-H."/>
        </authorList>
    </citation>
    <scope>NUCLEOTIDE SEQUENCE</scope>
    <source>
        <strain evidence="2">CGMCC 1.13493</strain>
    </source>
</reference>
<feature type="transmembrane region" description="Helical" evidence="1">
    <location>
        <begin position="903"/>
        <end position="925"/>
    </location>
</feature>
<evidence type="ECO:0000313" key="2">
    <source>
        <dbReference type="EMBL" id="MBF2709544.1"/>
    </source>
</evidence>
<feature type="transmembrane region" description="Helical" evidence="1">
    <location>
        <begin position="12"/>
        <end position="30"/>
    </location>
</feature>
<dbReference type="EMBL" id="JADHEC010000034">
    <property type="protein sequence ID" value="MBF2709544.1"/>
    <property type="molecule type" value="Genomic_DNA"/>
</dbReference>
<sequence>MNNYFAKHKNGLSAIIFLIILGGFFAYSKMQTSLFPEITFPKIKIIADAGQQPIDKMMITVTKPLENAIKKVQDLKTVRSTTSRGSCEISAFMDWKSDIDLSKTRIEAQINQIKNDLPPDTQITVEKMNPSILPVIGYAIEGKGKSAIELKKIANYTIKPFLSQIDGVSEIRIIGGKEKEYWLSLDSDKMRAFGITPNSITQVMNETNFIKSNGYLSDYRYMYLTITDAQVDKKEELENLVLRNNGKGIITLKDIAAVEIKEAKEYIKVNANGKESILVAVIKQPNSNLISLTDAMSSKLEDLTKILPKDIHITPYYQQATFVNDAVSSVTDSLLIGLLLAIIVAVLFLKSAKASATILITIPVTLGLTLIVLYLMGETFNVMTLGALAAALGLIIDDAIVVVEQIHRTHEEHPDEPTISLLQKAIHYLFPAMLGSSISTIVIFIPFVLMSGVAGSYFKVLTDTMIITLVCSFFVTWLLLPVVYLLLSKKEKVSSKNQIKAEIHEVKTQNWVAYFIGKPIISILFCAFLALSIFIVLPKLETGFLPEMDEGSIILDYESPPGTSLEETDRMLNEVEKIIIKIPGVEAYSRRTGTQMGFFITEPNRGDYLIQLKKKRSKTSNDVIDEIRAKVEATQPALRIDFGQVIGDMLGDLMSSVSPIEVKVFGNNQVELQKIARQVATIAEKVKGTADVFDGTVLAGPAINIQPNYTQLAQYGITPTDLQFQMQTALEGNVVGSLLENEKQIPIRLIYANGQKRSLEDIRQLKIFLPSGQSIPISNLVTISVQKGVAEIERENLQMMSVVTGRLDNRDLGSVMQEIQDRVSQEVHLPTGYYIEYAGAYKDQQQSFRELLLILITSSLLVFGVILFLFRDFRIALVILLISVLGIAGSYILLYITGTPLNVGSYTGIIMIVGIIAENAIFTFLQFRETFKLTRNVNQSIIYSISTRLRPKLMTALGAIIALLPLAIGIGTGSELHQPLAIAVIGGFIVAMPLLLVVLPSLLTQVYKNETHFKHILEKYQN</sequence>
<name>A0A930UEY9_9FLAO</name>
<feature type="transmembrane region" description="Helical" evidence="1">
    <location>
        <begin position="851"/>
        <end position="870"/>
    </location>
</feature>
<dbReference type="PANTHER" id="PTHR32063:SF4">
    <property type="entry name" value="SLR6043 PROTEIN"/>
    <property type="match status" value="1"/>
</dbReference>
<feature type="transmembrane region" description="Helical" evidence="1">
    <location>
        <begin position="382"/>
        <end position="403"/>
    </location>
</feature>
<keyword evidence="1" id="KW-1133">Transmembrane helix</keyword>
<dbReference type="AlphaFoldDB" id="A0A930UEY9"/>
<dbReference type="Gene3D" id="3.30.70.1430">
    <property type="entry name" value="Multidrug efflux transporter AcrB pore domain"/>
    <property type="match status" value="2"/>
</dbReference>
<dbReference type="Proteomes" id="UP000646211">
    <property type="component" value="Unassembled WGS sequence"/>
</dbReference>
<protein>
    <submittedName>
        <fullName evidence="2">Efflux RND transporter permease subunit</fullName>
    </submittedName>
</protein>
<dbReference type="Pfam" id="PF00873">
    <property type="entry name" value="ACR_tran"/>
    <property type="match status" value="1"/>
</dbReference>
<dbReference type="SUPFAM" id="SSF82693">
    <property type="entry name" value="Multidrug efflux transporter AcrB pore domain, PN1, PN2, PC1 and PC2 subdomains"/>
    <property type="match status" value="3"/>
</dbReference>
<keyword evidence="1" id="KW-0812">Transmembrane</keyword>
<evidence type="ECO:0000313" key="3">
    <source>
        <dbReference type="Proteomes" id="UP000646211"/>
    </source>
</evidence>
<dbReference type="PANTHER" id="PTHR32063">
    <property type="match status" value="1"/>
</dbReference>
<comment type="caution">
    <text evidence="2">The sequence shown here is derived from an EMBL/GenBank/DDBJ whole genome shotgun (WGS) entry which is preliminary data.</text>
</comment>
<dbReference type="SUPFAM" id="SSF82714">
    <property type="entry name" value="Multidrug efflux transporter AcrB TolC docking domain, DN and DC subdomains"/>
    <property type="match status" value="2"/>
</dbReference>
<feature type="transmembrane region" description="Helical" evidence="1">
    <location>
        <begin position="428"/>
        <end position="453"/>
    </location>
</feature>
<evidence type="ECO:0000256" key="1">
    <source>
        <dbReference type="SAM" id="Phobius"/>
    </source>
</evidence>
<dbReference type="GO" id="GO:0042910">
    <property type="term" value="F:xenobiotic transmembrane transporter activity"/>
    <property type="evidence" value="ECO:0007669"/>
    <property type="project" value="TreeGrafter"/>
</dbReference>
<dbReference type="Gene3D" id="1.20.1640.10">
    <property type="entry name" value="Multidrug efflux transporter AcrB transmembrane domain"/>
    <property type="match status" value="2"/>
</dbReference>
<dbReference type="RefSeq" id="WP_194312784.1">
    <property type="nucleotide sequence ID" value="NZ_JADHEC010000034.1"/>
</dbReference>
<accession>A0A930UEY9</accession>
<dbReference type="Gene3D" id="3.30.70.1320">
    <property type="entry name" value="Multidrug efflux transporter AcrB pore domain like"/>
    <property type="match status" value="1"/>
</dbReference>
<organism evidence="2 3">
    <name type="scientific">Flavobacterium soyangense</name>
    <dbReference type="NCBI Taxonomy" id="2023265"/>
    <lineage>
        <taxon>Bacteria</taxon>
        <taxon>Pseudomonadati</taxon>
        <taxon>Bacteroidota</taxon>
        <taxon>Flavobacteriia</taxon>
        <taxon>Flavobacteriales</taxon>
        <taxon>Flavobacteriaceae</taxon>
        <taxon>Flavobacterium</taxon>
    </lineage>
</organism>
<feature type="transmembrane region" description="Helical" evidence="1">
    <location>
        <begin position="333"/>
        <end position="349"/>
    </location>
</feature>
<feature type="transmembrane region" description="Helical" evidence="1">
    <location>
        <begin position="511"/>
        <end position="537"/>
    </location>
</feature>
<feature type="transmembrane region" description="Helical" evidence="1">
    <location>
        <begin position="356"/>
        <end position="376"/>
    </location>
</feature>
<proteinExistence type="predicted"/>
<dbReference type="SUPFAM" id="SSF82866">
    <property type="entry name" value="Multidrug efflux transporter AcrB transmembrane domain"/>
    <property type="match status" value="2"/>
</dbReference>
<dbReference type="PRINTS" id="PR00702">
    <property type="entry name" value="ACRIFLAVINRP"/>
</dbReference>
<dbReference type="InterPro" id="IPR027463">
    <property type="entry name" value="AcrB_DN_DC_subdom"/>
</dbReference>
<feature type="transmembrane region" description="Helical" evidence="1">
    <location>
        <begin position="980"/>
        <end position="1003"/>
    </location>
</feature>
<dbReference type="Gene3D" id="3.30.2090.10">
    <property type="entry name" value="Multidrug efflux transporter AcrB TolC docking domain, DN and DC subdomains"/>
    <property type="match status" value="2"/>
</dbReference>
<gene>
    <name evidence="2" type="ORF">IR213_13230</name>
</gene>
<dbReference type="GO" id="GO:0005886">
    <property type="term" value="C:plasma membrane"/>
    <property type="evidence" value="ECO:0007669"/>
    <property type="project" value="TreeGrafter"/>
</dbReference>
<feature type="transmembrane region" description="Helical" evidence="1">
    <location>
        <begin position="953"/>
        <end position="974"/>
    </location>
</feature>
<keyword evidence="1" id="KW-0472">Membrane</keyword>
<dbReference type="InterPro" id="IPR001036">
    <property type="entry name" value="Acrflvin-R"/>
</dbReference>
<keyword evidence="3" id="KW-1185">Reference proteome</keyword>